<evidence type="ECO:0008006" key="4">
    <source>
        <dbReference type="Google" id="ProtNLM"/>
    </source>
</evidence>
<protein>
    <recommendedName>
        <fullName evidence="4">Secreted protein/lipoprotein</fullName>
    </recommendedName>
</protein>
<feature type="region of interest" description="Disordered" evidence="1">
    <location>
        <begin position="27"/>
        <end position="51"/>
    </location>
</feature>
<evidence type="ECO:0000313" key="3">
    <source>
        <dbReference type="Proteomes" id="UP001220022"/>
    </source>
</evidence>
<sequence>MAQYAMGDALSVISRGLYADHLNGLVTKGTPKNSPTVTSASPPTNPTTVVISDCGDSTHWLKYRASTDQRYGGAGGHRAITAEVQKQSDGAWKVTSFAVRGLGTCGN</sequence>
<name>A0ABT5Z3I1_9ACTN</name>
<evidence type="ECO:0000313" key="2">
    <source>
        <dbReference type="EMBL" id="MDF2258386.1"/>
    </source>
</evidence>
<reference evidence="2 3" key="1">
    <citation type="submission" date="2023-03" db="EMBL/GenBank/DDBJ databases">
        <title>Draft genome sequence of type strain Streptomyces ferralitis JCM 14344.</title>
        <authorList>
            <person name="Klaysubun C."/>
            <person name="Duangmal K."/>
        </authorList>
    </citation>
    <scope>NUCLEOTIDE SEQUENCE [LARGE SCALE GENOMIC DNA]</scope>
    <source>
        <strain evidence="2 3">JCM 14344</strain>
    </source>
</reference>
<dbReference type="EMBL" id="JARHTQ010000015">
    <property type="protein sequence ID" value="MDF2258386.1"/>
    <property type="molecule type" value="Genomic_DNA"/>
</dbReference>
<organism evidence="2 3">
    <name type="scientific">Streptantibioticus ferralitis</name>
    <dbReference type="NCBI Taxonomy" id="236510"/>
    <lineage>
        <taxon>Bacteria</taxon>
        <taxon>Bacillati</taxon>
        <taxon>Actinomycetota</taxon>
        <taxon>Actinomycetes</taxon>
        <taxon>Kitasatosporales</taxon>
        <taxon>Streptomycetaceae</taxon>
        <taxon>Streptantibioticus</taxon>
    </lineage>
</organism>
<dbReference type="Proteomes" id="UP001220022">
    <property type="component" value="Unassembled WGS sequence"/>
</dbReference>
<comment type="caution">
    <text evidence="2">The sequence shown here is derived from an EMBL/GenBank/DDBJ whole genome shotgun (WGS) entry which is preliminary data.</text>
</comment>
<evidence type="ECO:0000256" key="1">
    <source>
        <dbReference type="SAM" id="MobiDB-lite"/>
    </source>
</evidence>
<feature type="compositionally biased region" description="Polar residues" evidence="1">
    <location>
        <begin position="30"/>
        <end position="50"/>
    </location>
</feature>
<accession>A0ABT5Z3I1</accession>
<proteinExistence type="predicted"/>
<dbReference type="RefSeq" id="WP_275817355.1">
    <property type="nucleotide sequence ID" value="NZ_BAAANM010000007.1"/>
</dbReference>
<gene>
    <name evidence="2" type="ORF">P2L57_22485</name>
</gene>
<keyword evidence="3" id="KW-1185">Reference proteome</keyword>